<dbReference type="AlphaFoldDB" id="A0A120K1A6"/>
<feature type="region of interest" description="Disordered" evidence="6">
    <location>
        <begin position="139"/>
        <end position="178"/>
    </location>
</feature>
<dbReference type="Pfam" id="PF01412">
    <property type="entry name" value="ArfGap"/>
    <property type="match status" value="1"/>
</dbReference>
<gene>
    <name evidence="8" type="ORF">AW171_hschr2999</name>
</gene>
<dbReference type="CDD" id="cd08830">
    <property type="entry name" value="ArfGap_ArfGap1"/>
    <property type="match status" value="1"/>
</dbReference>
<dbReference type="SUPFAM" id="SSF57863">
    <property type="entry name" value="ArfGap/RecO-like zinc finger"/>
    <property type="match status" value="1"/>
</dbReference>
<accession>A0A120K1A6</accession>
<evidence type="ECO:0000313" key="8">
    <source>
        <dbReference type="EMBL" id="AMD19184.1"/>
    </source>
</evidence>
<evidence type="ECO:0000256" key="5">
    <source>
        <dbReference type="PROSITE-ProRule" id="PRU00288"/>
    </source>
</evidence>
<dbReference type="GO" id="GO:0032012">
    <property type="term" value="P:regulation of ARF protein signal transduction"/>
    <property type="evidence" value="ECO:0007669"/>
    <property type="project" value="TreeGrafter"/>
</dbReference>
<evidence type="ECO:0000313" key="9">
    <source>
        <dbReference type="Proteomes" id="UP000243052"/>
    </source>
</evidence>
<reference evidence="8 9" key="1">
    <citation type="submission" date="2016-01" db="EMBL/GenBank/DDBJ databases">
        <title>Genome sequence of the yeast Holleya sinecauda.</title>
        <authorList>
            <person name="Dietrich F.S."/>
        </authorList>
    </citation>
    <scope>NUCLEOTIDE SEQUENCE [LARGE SCALE GENOMIC DNA]</scope>
    <source>
        <strain evidence="8 9">ATCC 58844</strain>
    </source>
</reference>
<organism evidence="8 9">
    <name type="scientific">Eremothecium sinecaudum</name>
    <dbReference type="NCBI Taxonomy" id="45286"/>
    <lineage>
        <taxon>Eukaryota</taxon>
        <taxon>Fungi</taxon>
        <taxon>Dikarya</taxon>
        <taxon>Ascomycota</taxon>
        <taxon>Saccharomycotina</taxon>
        <taxon>Saccharomycetes</taxon>
        <taxon>Saccharomycetales</taxon>
        <taxon>Saccharomycetaceae</taxon>
        <taxon>Eremothecium</taxon>
    </lineage>
</organism>
<dbReference type="GO" id="GO:0008270">
    <property type="term" value="F:zinc ion binding"/>
    <property type="evidence" value="ECO:0007669"/>
    <property type="project" value="UniProtKB-KW"/>
</dbReference>
<keyword evidence="2" id="KW-0479">Metal-binding</keyword>
<dbReference type="PRINTS" id="PR00405">
    <property type="entry name" value="REVINTRACTNG"/>
</dbReference>
<name>A0A120K1A6_9SACH</name>
<dbReference type="Proteomes" id="UP000243052">
    <property type="component" value="Chromosome ii"/>
</dbReference>
<dbReference type="InterPro" id="IPR038508">
    <property type="entry name" value="ArfGAP_dom_sf"/>
</dbReference>
<dbReference type="EMBL" id="CP014242">
    <property type="protein sequence ID" value="AMD19184.1"/>
    <property type="molecule type" value="Genomic_DNA"/>
</dbReference>
<evidence type="ECO:0000256" key="2">
    <source>
        <dbReference type="ARBA" id="ARBA00022723"/>
    </source>
</evidence>
<evidence type="ECO:0000259" key="7">
    <source>
        <dbReference type="PROSITE" id="PS50115"/>
    </source>
</evidence>
<evidence type="ECO:0000256" key="3">
    <source>
        <dbReference type="ARBA" id="ARBA00022771"/>
    </source>
</evidence>
<keyword evidence="1" id="KW-0343">GTPase activation</keyword>
<dbReference type="PANTHER" id="PTHR46395:SF1">
    <property type="entry name" value="ADP-RIBOSYLATION FACTOR GTPASE-ACTIVATING PROTEIN 1"/>
    <property type="match status" value="1"/>
</dbReference>
<proteinExistence type="predicted"/>
<sequence>MSEWKVNPDNRRRLLQLQKLGANKKCVDCGAPNPQWASPKFGIFICLECAGVHRGLGVHVSFVRSITMDQFKPDELLRMEKGGNEQLCDYLASHNIDVKLPQKLKYDNPIAEDYKEKLTCLCEGREWVEREHPEFDASQLSAGEFSGSEFPAASGAHSAEKIESRRSATPQLSEDQKQKNESYFADLGNRNQQKPAHLPPSQGGRYQGFGNTTTPSVEEHKRGGLGADLSLDNLQKDPWGTLTKGWGLFSTAVTKSVEEVNEAVIKPSIQQLQSGELSSEAQRAAQQFGQKFQQTSSTGISAFSKWTKNMQQQYSQGFQHKPEQDSKYSKLFDSLQGKQGGDKQPTKGVALSKNDAEGDWDDF</sequence>
<feature type="compositionally biased region" description="Basic and acidic residues" evidence="6">
    <location>
        <begin position="320"/>
        <end position="330"/>
    </location>
</feature>
<dbReference type="GO" id="GO:0005096">
    <property type="term" value="F:GTPase activator activity"/>
    <property type="evidence" value="ECO:0007669"/>
    <property type="project" value="UniProtKB-KW"/>
</dbReference>
<dbReference type="RefSeq" id="XP_017986180.1">
    <property type="nucleotide sequence ID" value="XM_018130691.1"/>
</dbReference>
<protein>
    <submittedName>
        <fullName evidence="8">HBR283Cp</fullName>
    </submittedName>
</protein>
<dbReference type="GO" id="GO:0030100">
    <property type="term" value="P:regulation of endocytosis"/>
    <property type="evidence" value="ECO:0007669"/>
    <property type="project" value="TreeGrafter"/>
</dbReference>
<dbReference type="STRING" id="45286.A0A120K1A6"/>
<feature type="region of interest" description="Disordered" evidence="6">
    <location>
        <begin position="313"/>
        <end position="363"/>
    </location>
</feature>
<keyword evidence="9" id="KW-1185">Reference proteome</keyword>
<dbReference type="OrthoDB" id="983479at2759"/>
<evidence type="ECO:0000256" key="6">
    <source>
        <dbReference type="SAM" id="MobiDB-lite"/>
    </source>
</evidence>
<keyword evidence="3 5" id="KW-0863">Zinc-finger</keyword>
<evidence type="ECO:0000256" key="4">
    <source>
        <dbReference type="ARBA" id="ARBA00022833"/>
    </source>
</evidence>
<dbReference type="FunFam" id="1.10.220.150:FF:000014">
    <property type="entry name" value="ADP-ribosylation factor GTPase-activating protein"/>
    <property type="match status" value="1"/>
</dbReference>
<dbReference type="GO" id="GO:0000139">
    <property type="term" value="C:Golgi membrane"/>
    <property type="evidence" value="ECO:0007669"/>
    <property type="project" value="TreeGrafter"/>
</dbReference>
<dbReference type="InterPro" id="IPR001164">
    <property type="entry name" value="ArfGAP_dom"/>
</dbReference>
<dbReference type="PANTHER" id="PTHR46395">
    <property type="entry name" value="ADP-RIBOSYLATION FACTOR GTPASE-ACTIVATING PROTEIN 1"/>
    <property type="match status" value="1"/>
</dbReference>
<dbReference type="Gene3D" id="1.10.220.150">
    <property type="entry name" value="Arf GTPase activating protein"/>
    <property type="match status" value="1"/>
</dbReference>
<feature type="domain" description="Arf-GAP" evidence="7">
    <location>
        <begin position="11"/>
        <end position="127"/>
    </location>
</feature>
<keyword evidence="4" id="KW-0862">Zinc</keyword>
<dbReference type="InterPro" id="IPR037278">
    <property type="entry name" value="ARFGAP/RecO"/>
</dbReference>
<dbReference type="GeneID" id="28722659"/>
<dbReference type="SMART" id="SM00105">
    <property type="entry name" value="ArfGap"/>
    <property type="match status" value="1"/>
</dbReference>
<evidence type="ECO:0000256" key="1">
    <source>
        <dbReference type="ARBA" id="ARBA00022468"/>
    </source>
</evidence>
<dbReference type="PROSITE" id="PS50115">
    <property type="entry name" value="ARFGAP"/>
    <property type="match status" value="1"/>
</dbReference>
<feature type="region of interest" description="Disordered" evidence="6">
    <location>
        <begin position="190"/>
        <end position="221"/>
    </location>
</feature>